<keyword evidence="1" id="KW-0812">Transmembrane</keyword>
<feature type="transmembrane region" description="Helical" evidence="1">
    <location>
        <begin position="238"/>
        <end position="260"/>
    </location>
</feature>
<name>A0ABW7FR10_9BURK</name>
<accession>A0ABW7FR10</accession>
<organism evidence="2 3">
    <name type="scientific">Roseateles rivi</name>
    <dbReference type="NCBI Taxonomy" id="3299028"/>
    <lineage>
        <taxon>Bacteria</taxon>
        <taxon>Pseudomonadati</taxon>
        <taxon>Pseudomonadota</taxon>
        <taxon>Betaproteobacteria</taxon>
        <taxon>Burkholderiales</taxon>
        <taxon>Sphaerotilaceae</taxon>
        <taxon>Roseateles</taxon>
    </lineage>
</organism>
<keyword evidence="3" id="KW-1185">Reference proteome</keyword>
<dbReference type="InterPro" id="IPR032809">
    <property type="entry name" value="Put_HupE_UreJ"/>
</dbReference>
<dbReference type="RefSeq" id="WP_394457890.1">
    <property type="nucleotide sequence ID" value="NZ_JBIGHZ010000001.1"/>
</dbReference>
<feature type="transmembrane region" description="Helical" evidence="1">
    <location>
        <begin position="195"/>
        <end position="217"/>
    </location>
</feature>
<comment type="caution">
    <text evidence="2">The sequence shown here is derived from an EMBL/GenBank/DDBJ whole genome shotgun (WGS) entry which is preliminary data.</text>
</comment>
<reference evidence="2 3" key="1">
    <citation type="submission" date="2024-08" db="EMBL/GenBank/DDBJ databases">
        <authorList>
            <person name="Lu H."/>
        </authorList>
    </citation>
    <scope>NUCLEOTIDE SEQUENCE [LARGE SCALE GENOMIC DNA]</scope>
    <source>
        <strain evidence="2 3">BYS180W</strain>
    </source>
</reference>
<feature type="transmembrane region" description="Helical" evidence="1">
    <location>
        <begin position="266"/>
        <end position="283"/>
    </location>
</feature>
<evidence type="ECO:0000313" key="3">
    <source>
        <dbReference type="Proteomes" id="UP001606099"/>
    </source>
</evidence>
<dbReference type="Proteomes" id="UP001606099">
    <property type="component" value="Unassembled WGS sequence"/>
</dbReference>
<gene>
    <name evidence="2" type="ORF">ACG0Z6_00810</name>
</gene>
<keyword evidence="1" id="KW-0472">Membrane</keyword>
<feature type="transmembrane region" description="Helical" evidence="1">
    <location>
        <begin position="333"/>
        <end position="351"/>
    </location>
</feature>
<dbReference type="Pfam" id="PF13795">
    <property type="entry name" value="HupE_UreJ_2"/>
    <property type="match status" value="1"/>
</dbReference>
<sequence>MRWVRLLQQGLWWWLCWPMVGVAHDMPQSMVSVQVLSGYWQVQARLPEDRLMLAMAQAAQPASSGSPPNALTEATVRSYAQGRFWATDPDGQPWVLMSTEVLPPAPGTNEWTLRWQLHPASGLQAERVRLHYELITREIATHVVVFTLTQDWERGELPQQPRLLGSVSHAPLWLDVHRRAPAPWAGALSMARQGFWHLLEGADHLLFLATLWWTAGLRLHRGRWQAAPSRRAVWQAMLWRVSAFTLGHSLALMAVALHWLPPAGRVVEVLIAVTVALCALHALRPLFPRRELALVTAFGAIHGSAFAEGLTALHLNTSQLLGACLAFNAGLELAQLLVVVAMAPLALPLACSTRPHVNQIRQGLAICTLVMALVWLGQRLA</sequence>
<evidence type="ECO:0000256" key="1">
    <source>
        <dbReference type="SAM" id="Phobius"/>
    </source>
</evidence>
<protein>
    <submittedName>
        <fullName evidence="2">HupE/UreJ family protein</fullName>
    </submittedName>
</protein>
<feature type="transmembrane region" description="Helical" evidence="1">
    <location>
        <begin position="292"/>
        <end position="313"/>
    </location>
</feature>
<feature type="transmembrane region" description="Helical" evidence="1">
    <location>
        <begin position="363"/>
        <end position="380"/>
    </location>
</feature>
<dbReference type="EMBL" id="JBIGHZ010000001">
    <property type="protein sequence ID" value="MFG6446775.1"/>
    <property type="molecule type" value="Genomic_DNA"/>
</dbReference>
<proteinExistence type="predicted"/>
<evidence type="ECO:0000313" key="2">
    <source>
        <dbReference type="EMBL" id="MFG6446775.1"/>
    </source>
</evidence>
<keyword evidence="1" id="KW-1133">Transmembrane helix</keyword>